<evidence type="ECO:0000313" key="2">
    <source>
        <dbReference type="Proteomes" id="UP000383122"/>
    </source>
</evidence>
<dbReference type="EMBL" id="CABPSP010000017">
    <property type="protein sequence ID" value="VVE73330.1"/>
    <property type="molecule type" value="Genomic_DNA"/>
</dbReference>
<evidence type="ECO:0000313" key="1">
    <source>
        <dbReference type="EMBL" id="VVE73330.1"/>
    </source>
</evidence>
<protein>
    <recommendedName>
        <fullName evidence="3">Phage tail assembly protein</fullName>
    </recommendedName>
</protein>
<gene>
    <name evidence="1" type="ORF">PAN31117_04676</name>
</gene>
<dbReference type="OrthoDB" id="6121484at2"/>
<accession>A0A5E5AML5</accession>
<reference evidence="1 2" key="1">
    <citation type="submission" date="2019-08" db="EMBL/GenBank/DDBJ databases">
        <authorList>
            <person name="Peeters C."/>
        </authorList>
    </citation>
    <scope>NUCLEOTIDE SEQUENCE [LARGE SCALE GENOMIC DNA]</scope>
    <source>
        <strain evidence="1 2">LMG 31117</strain>
    </source>
</reference>
<evidence type="ECO:0008006" key="3">
    <source>
        <dbReference type="Google" id="ProtNLM"/>
    </source>
</evidence>
<dbReference type="Proteomes" id="UP000383122">
    <property type="component" value="Unassembled WGS sequence"/>
</dbReference>
<keyword evidence="2" id="KW-1185">Reference proteome</keyword>
<dbReference type="RefSeq" id="WP_150740294.1">
    <property type="nucleotide sequence ID" value="NZ_CABPSP010000017.1"/>
</dbReference>
<dbReference type="AlphaFoldDB" id="A0A5E5AML5"/>
<sequence length="124" mass="13649">MLTIKDKLLCGIEYPAGSGQMHRDFEVRLPRVGDRIEVAESPDVMGSMVSNARFDAAMLTRCITSLGTIPPEKITEELIVSAVEIDYQIMEAAQERLKKSLIVSNQIPESESIDSQSSSSESTE</sequence>
<proteinExistence type="predicted"/>
<name>A0A5E5AML5_9BURK</name>
<organism evidence="1 2">
    <name type="scientific">Pandoraea anapnoica</name>
    <dbReference type="NCBI Taxonomy" id="2508301"/>
    <lineage>
        <taxon>Bacteria</taxon>
        <taxon>Pseudomonadati</taxon>
        <taxon>Pseudomonadota</taxon>
        <taxon>Betaproteobacteria</taxon>
        <taxon>Burkholderiales</taxon>
        <taxon>Burkholderiaceae</taxon>
        <taxon>Pandoraea</taxon>
    </lineage>
</organism>